<feature type="compositionally biased region" description="Low complexity" evidence="10">
    <location>
        <begin position="127"/>
        <end position="153"/>
    </location>
</feature>
<organism evidence="13 14">
    <name type="scientific">Pyricularia grisea</name>
    <name type="common">Crabgrass-specific blast fungus</name>
    <name type="synonym">Magnaporthe grisea</name>
    <dbReference type="NCBI Taxonomy" id="148305"/>
    <lineage>
        <taxon>Eukaryota</taxon>
        <taxon>Fungi</taxon>
        <taxon>Dikarya</taxon>
        <taxon>Ascomycota</taxon>
        <taxon>Pezizomycotina</taxon>
        <taxon>Sordariomycetes</taxon>
        <taxon>Sordariomycetidae</taxon>
        <taxon>Magnaporthales</taxon>
        <taxon>Pyriculariaceae</taxon>
        <taxon>Pyricularia</taxon>
    </lineage>
</organism>
<evidence type="ECO:0000256" key="10">
    <source>
        <dbReference type="SAM" id="MobiDB-lite"/>
    </source>
</evidence>
<reference evidence="14" key="3">
    <citation type="submission" date="2025-08" db="UniProtKB">
        <authorList>
            <consortium name="RefSeq"/>
        </authorList>
    </citation>
    <scope>IDENTIFICATION</scope>
    <source>
        <strain evidence="14">NI907</strain>
    </source>
</reference>
<evidence type="ECO:0000256" key="1">
    <source>
        <dbReference type="ARBA" id="ARBA00004589"/>
    </source>
</evidence>
<accession>A0A6P8AZ40</accession>
<keyword evidence="9" id="KW-0479">Metal-binding</keyword>
<evidence type="ECO:0000256" key="4">
    <source>
        <dbReference type="ARBA" id="ARBA00022525"/>
    </source>
</evidence>
<feature type="compositionally biased region" description="Polar residues" evidence="10">
    <location>
        <begin position="112"/>
        <end position="126"/>
    </location>
</feature>
<evidence type="ECO:0000313" key="14">
    <source>
        <dbReference type="RefSeq" id="XP_030980185.1"/>
    </source>
</evidence>
<keyword evidence="8" id="KW-0449">Lipoprotein</keyword>
<dbReference type="Pfam" id="PF05730">
    <property type="entry name" value="CFEM"/>
    <property type="match status" value="1"/>
</dbReference>
<dbReference type="OrthoDB" id="3559948at2759"/>
<feature type="binding site" description="axial binding residue" evidence="9">
    <location>
        <position position="42"/>
    </location>
    <ligand>
        <name>heme</name>
        <dbReference type="ChEBI" id="CHEBI:30413"/>
    </ligand>
    <ligandPart>
        <name>Fe</name>
        <dbReference type="ChEBI" id="CHEBI:18248"/>
    </ligandPart>
</feature>
<evidence type="ECO:0000256" key="6">
    <source>
        <dbReference type="ARBA" id="ARBA00022729"/>
    </source>
</evidence>
<dbReference type="RefSeq" id="XP_030980185.1">
    <property type="nucleotide sequence ID" value="XM_031130247.1"/>
</dbReference>
<feature type="chain" id="PRO_5028430676" description="CFEM domain-containing protein" evidence="11">
    <location>
        <begin position="17"/>
        <end position="176"/>
    </location>
</feature>
<dbReference type="GO" id="GO:0098552">
    <property type="term" value="C:side of membrane"/>
    <property type="evidence" value="ECO:0007669"/>
    <property type="project" value="UniProtKB-KW"/>
</dbReference>
<comment type="caution">
    <text evidence="9">Lacks conserved residue(s) required for the propagation of feature annotation.</text>
</comment>
<evidence type="ECO:0000256" key="5">
    <source>
        <dbReference type="ARBA" id="ARBA00022622"/>
    </source>
</evidence>
<proteinExistence type="inferred from homology"/>
<evidence type="ECO:0000256" key="3">
    <source>
        <dbReference type="ARBA" id="ARBA00010031"/>
    </source>
</evidence>
<sequence>MKFSIILAAAATAVVAQDLSNFPSCAVGCIQSAIASSGCGSDESCQCGSKKAEISNAATPCLLEKCTNSDDLSKAATEGNNLCKNVTTTTPTTTHAGNSSSPATTKAASTTGVIVSNGTTSAGSPNSTATSTGGSRSPSGTSSGSPSATSATGSGAAAVTVGAGALLALFATVIAL</sequence>
<comment type="subcellular location">
    <subcellularLocation>
        <location evidence="1">Membrane</location>
        <topology evidence="1">Lipid-anchor</topology>
        <topology evidence="1">GPI-anchor</topology>
    </subcellularLocation>
    <subcellularLocation>
        <location evidence="2">Secreted</location>
    </subcellularLocation>
</comment>
<dbReference type="GO" id="GO:0046872">
    <property type="term" value="F:metal ion binding"/>
    <property type="evidence" value="ECO:0007669"/>
    <property type="project" value="UniProtKB-UniRule"/>
</dbReference>
<keyword evidence="6 11" id="KW-0732">Signal</keyword>
<evidence type="ECO:0000256" key="8">
    <source>
        <dbReference type="ARBA" id="ARBA00023288"/>
    </source>
</evidence>
<protein>
    <recommendedName>
        <fullName evidence="12">CFEM domain-containing protein</fullName>
    </recommendedName>
</protein>
<keyword evidence="5" id="KW-0325">Glycoprotein</keyword>
<evidence type="ECO:0000256" key="2">
    <source>
        <dbReference type="ARBA" id="ARBA00004613"/>
    </source>
</evidence>
<feature type="region of interest" description="Disordered" evidence="10">
    <location>
        <begin position="83"/>
        <end position="153"/>
    </location>
</feature>
<evidence type="ECO:0000256" key="9">
    <source>
        <dbReference type="PROSITE-ProRule" id="PRU01356"/>
    </source>
</evidence>
<evidence type="ECO:0000313" key="13">
    <source>
        <dbReference type="Proteomes" id="UP000515153"/>
    </source>
</evidence>
<reference evidence="14" key="2">
    <citation type="submission" date="2019-10" db="EMBL/GenBank/DDBJ databases">
        <authorList>
            <consortium name="NCBI Genome Project"/>
        </authorList>
    </citation>
    <scope>NUCLEOTIDE SEQUENCE</scope>
    <source>
        <strain evidence="14">NI907</strain>
    </source>
</reference>
<dbReference type="InterPro" id="IPR008427">
    <property type="entry name" value="Extracellular_membr_CFEM_dom"/>
</dbReference>
<dbReference type="KEGG" id="pgri:PgNI_10274"/>
<comment type="similarity">
    <text evidence="3">Belongs to the RBT5 family.</text>
</comment>
<name>A0A6P8AZ40_PYRGI</name>
<evidence type="ECO:0000256" key="7">
    <source>
        <dbReference type="ARBA" id="ARBA00023157"/>
    </source>
</evidence>
<keyword evidence="5" id="KW-0472">Membrane</keyword>
<keyword evidence="9" id="KW-0408">Iron</keyword>
<keyword evidence="4" id="KW-0964">Secreted</keyword>
<keyword evidence="13" id="KW-1185">Reference proteome</keyword>
<feature type="signal peptide" evidence="11">
    <location>
        <begin position="1"/>
        <end position="16"/>
    </location>
</feature>
<evidence type="ECO:0000256" key="11">
    <source>
        <dbReference type="SAM" id="SignalP"/>
    </source>
</evidence>
<feature type="compositionally biased region" description="Low complexity" evidence="10">
    <location>
        <begin position="87"/>
        <end position="111"/>
    </location>
</feature>
<gene>
    <name evidence="14" type="ORF">PgNI_10274</name>
</gene>
<dbReference type="PROSITE" id="PS52012">
    <property type="entry name" value="CFEM"/>
    <property type="match status" value="1"/>
</dbReference>
<dbReference type="AlphaFoldDB" id="A0A6P8AZ40"/>
<dbReference type="GeneID" id="41965155"/>
<keyword evidence="5" id="KW-0336">GPI-anchor</keyword>
<dbReference type="Proteomes" id="UP000515153">
    <property type="component" value="Chromosome VII"/>
</dbReference>
<keyword evidence="7" id="KW-1015">Disulfide bond</keyword>
<keyword evidence="9" id="KW-0349">Heme</keyword>
<reference evidence="13 14" key="1">
    <citation type="journal article" date="2019" name="Mol. Biol. Evol.">
        <title>Blast fungal genomes show frequent chromosomal changes, gene gains and losses, and effector gene turnover.</title>
        <authorList>
            <person name="Gomez Luciano L.B."/>
            <person name="Jason Tsai I."/>
            <person name="Chuma I."/>
            <person name="Tosa Y."/>
            <person name="Chen Y.H."/>
            <person name="Li J.Y."/>
            <person name="Li M.Y."/>
            <person name="Jade Lu M.Y."/>
            <person name="Nakayashiki H."/>
            <person name="Li W.H."/>
        </authorList>
    </citation>
    <scope>NUCLEOTIDE SEQUENCE [LARGE SCALE GENOMIC DNA]</scope>
    <source>
        <strain evidence="13 14">NI907</strain>
    </source>
</reference>
<feature type="domain" description="CFEM" evidence="12">
    <location>
        <begin position="1"/>
        <end position="110"/>
    </location>
</feature>
<dbReference type="GO" id="GO:0005576">
    <property type="term" value="C:extracellular region"/>
    <property type="evidence" value="ECO:0007669"/>
    <property type="project" value="UniProtKB-SubCell"/>
</dbReference>
<evidence type="ECO:0000259" key="12">
    <source>
        <dbReference type="PROSITE" id="PS52012"/>
    </source>
</evidence>